<sequence>MPQLNPDPWFFTLMASWTVFLTIVSTKVLTYVKPNEPAPTSTQDYKFGSWNWPW</sequence>
<dbReference type="EMBL" id="AP011284">
    <property type="protein sequence ID" value="BAV70591.1"/>
    <property type="molecule type" value="Genomic_DNA"/>
</dbReference>
<gene>
    <name evidence="15" type="primary">ATPase 8</name>
</gene>
<evidence type="ECO:0000256" key="14">
    <source>
        <dbReference type="RuleBase" id="RU003661"/>
    </source>
</evidence>
<evidence type="ECO:0000313" key="15">
    <source>
        <dbReference type="EMBL" id="BAV70591.1"/>
    </source>
</evidence>
<keyword evidence="5 14" id="KW-0812">Transmembrane</keyword>
<comment type="subcellular location">
    <subcellularLocation>
        <location evidence="1 14">Mitochondrion membrane</location>
        <topology evidence="1 14">Single-pass membrane protein</topology>
    </subcellularLocation>
</comment>
<evidence type="ECO:0000256" key="2">
    <source>
        <dbReference type="ARBA" id="ARBA00008892"/>
    </source>
</evidence>
<accession>A0A1E1FJA7</accession>
<keyword evidence="8 14" id="KW-0406">Ion transport</keyword>
<evidence type="ECO:0000256" key="12">
    <source>
        <dbReference type="ARBA" id="ARBA00053067"/>
    </source>
</evidence>
<protein>
    <recommendedName>
        <fullName evidence="14">ATP synthase complex subunit 8</fullName>
    </recommendedName>
</protein>
<name>A0A1E1FJA7_9TELE</name>
<dbReference type="Pfam" id="PF00895">
    <property type="entry name" value="ATP-synt_8"/>
    <property type="match status" value="1"/>
</dbReference>
<reference evidence="15" key="1">
    <citation type="submission" date="2009-05" db="EMBL/GenBank/DDBJ databases">
        <title>Whole mitochondrial genome sequences in Cypriniformes.</title>
        <authorList>
            <person name="Miya M."/>
        </authorList>
    </citation>
    <scope>NUCLEOTIDE SEQUENCE</scope>
    <source>
        <strain evidence="15">CToL 440</strain>
    </source>
</reference>
<comment type="similarity">
    <text evidence="2 14">Belongs to the ATPase protein 8 family.</text>
</comment>
<dbReference type="PANTHER" id="PTHR39937">
    <property type="entry name" value="ATP SYNTHASE PROTEIN 8"/>
    <property type="match status" value="1"/>
</dbReference>
<evidence type="ECO:0000256" key="3">
    <source>
        <dbReference type="ARBA" id="ARBA00022448"/>
    </source>
</evidence>
<comment type="subunit">
    <text evidence="13">Component of the ATP synthase complex composed at least of ATP5F1A/subunit alpha, ATP5F1B/subunit beta, ATP5MC1/subunit c (homooctomer), MT-ATP6/subunit a, MT-ATP8/subunit 8, ATP5ME/subunit e, ATP5MF/subunit f, ATP5MG/subunit g, ATP5MK/subunit k, ATP5MJ/subunit j, ATP5F1C/subunit gamma, ATP5F1D/subunit delta, ATP5F1E/subunit epsilon, ATP5PF/subunit F6, ATP5PB/subunit b, ATP5PD/subunit d, ATP5PO/subunit OSCP. ATP synthase complex consists of a soluble F(1) head domain (subunits alpha(3) and beta(3)) - the catalytic core - and a membrane F(0) domain - the membrane proton channel (subunits c, a, 8, e, f, g, k and j). These two domains are linked by a central stalk (subunits gamma, delta, and epsilon) rotating inside the F1 region and a stationary peripheral stalk (subunits F6, b, d, and OSCP).</text>
</comment>
<dbReference type="AlphaFoldDB" id="A0A1E1FJA7"/>
<evidence type="ECO:0000256" key="13">
    <source>
        <dbReference type="ARBA" id="ARBA00064647"/>
    </source>
</evidence>
<evidence type="ECO:0000256" key="5">
    <source>
        <dbReference type="ARBA" id="ARBA00022692"/>
    </source>
</evidence>
<evidence type="ECO:0000256" key="9">
    <source>
        <dbReference type="ARBA" id="ARBA00023128"/>
    </source>
</evidence>
<evidence type="ECO:0000256" key="8">
    <source>
        <dbReference type="ARBA" id="ARBA00023065"/>
    </source>
</evidence>
<dbReference type="GO" id="GO:0015078">
    <property type="term" value="F:proton transmembrane transporter activity"/>
    <property type="evidence" value="ECO:0007669"/>
    <property type="project" value="InterPro"/>
</dbReference>
<dbReference type="GO" id="GO:0015986">
    <property type="term" value="P:proton motive force-driven ATP synthesis"/>
    <property type="evidence" value="ECO:0007669"/>
    <property type="project" value="InterPro"/>
</dbReference>
<dbReference type="GO" id="GO:0031966">
    <property type="term" value="C:mitochondrial membrane"/>
    <property type="evidence" value="ECO:0007669"/>
    <property type="project" value="UniProtKB-SubCell"/>
</dbReference>
<evidence type="ECO:0000256" key="6">
    <source>
        <dbReference type="ARBA" id="ARBA00022781"/>
    </source>
</evidence>
<geneLocation type="mitochondrion" evidence="15"/>
<dbReference type="InterPro" id="IPR050635">
    <property type="entry name" value="ATPase_protein_8"/>
</dbReference>
<proteinExistence type="inferred from homology"/>
<evidence type="ECO:0000256" key="7">
    <source>
        <dbReference type="ARBA" id="ARBA00022989"/>
    </source>
</evidence>
<evidence type="ECO:0000256" key="4">
    <source>
        <dbReference type="ARBA" id="ARBA00022547"/>
    </source>
</evidence>
<keyword evidence="7" id="KW-1133">Transmembrane helix</keyword>
<keyword evidence="4 14" id="KW-0138">CF(0)</keyword>
<evidence type="ECO:0000256" key="1">
    <source>
        <dbReference type="ARBA" id="ARBA00004304"/>
    </source>
</evidence>
<keyword evidence="11" id="KW-0066">ATP synthesis</keyword>
<organism evidence="15">
    <name type="scientific">Opsaridium ubangiense</name>
    <dbReference type="NCBI Taxonomy" id="643343"/>
    <lineage>
        <taxon>Eukaryota</taxon>
        <taxon>Metazoa</taxon>
        <taxon>Chordata</taxon>
        <taxon>Craniata</taxon>
        <taxon>Vertebrata</taxon>
        <taxon>Euteleostomi</taxon>
        <taxon>Actinopterygii</taxon>
        <taxon>Neopterygii</taxon>
        <taxon>Teleostei</taxon>
        <taxon>Ostariophysi</taxon>
        <taxon>Cypriniformes</taxon>
        <taxon>Danionidae</taxon>
        <taxon>Chedrinae</taxon>
        <taxon>Opsaridium</taxon>
    </lineage>
</organism>
<dbReference type="GO" id="GO:0045259">
    <property type="term" value="C:proton-transporting ATP synthase complex"/>
    <property type="evidence" value="ECO:0007669"/>
    <property type="project" value="UniProtKB-KW"/>
</dbReference>
<keyword evidence="9 14" id="KW-0496">Mitochondrion</keyword>
<evidence type="ECO:0000256" key="10">
    <source>
        <dbReference type="ARBA" id="ARBA00023136"/>
    </source>
</evidence>
<keyword evidence="10" id="KW-0472">Membrane</keyword>
<evidence type="ECO:0000256" key="11">
    <source>
        <dbReference type="ARBA" id="ARBA00023310"/>
    </source>
</evidence>
<dbReference type="PANTHER" id="PTHR39937:SF1">
    <property type="entry name" value="ATP SYNTHASE PROTEIN 8"/>
    <property type="match status" value="1"/>
</dbReference>
<dbReference type="InterPro" id="IPR001421">
    <property type="entry name" value="ATP8_metazoa"/>
</dbReference>
<keyword evidence="3 14" id="KW-0813">Transport</keyword>
<comment type="function">
    <text evidence="12">Subunit 8, of the mitochondrial membrane ATP synthase complex (F(1)F(0) ATP synthase or Complex V) that produces ATP from ADP in the presence of a proton gradient across the membrane which is generated by electron transport complexes of the respiratory chain. ATP synthase complex consist of a soluble F(1) head domain - the catalytic core - and a membrane F(1) domain - the membrane proton channel. These two domains are linked by a central stalk rotating inside the F(1) region and a stationary peripheral stalk. During catalysis, ATP synthesis in the catalytic domain of F(1) is coupled via a rotary mechanism of the central stalk subunits to proton translocation. In vivo, can only synthesize ATP although its ATP hydrolase activity can be activated artificially in vitro. Part of the complex F(0) domain.</text>
</comment>
<keyword evidence="6 14" id="KW-0375">Hydrogen ion transport</keyword>